<feature type="domain" description="Luciferase-like" evidence="2">
    <location>
        <begin position="8"/>
        <end position="323"/>
    </location>
</feature>
<dbReference type="PANTHER" id="PTHR43244">
    <property type="match status" value="1"/>
</dbReference>
<protein>
    <recommendedName>
        <fullName evidence="2">Luciferase-like domain-containing protein</fullName>
    </recommendedName>
</protein>
<name>A0A381NSY4_9ZZZZ</name>
<dbReference type="PANTHER" id="PTHR43244:SF1">
    <property type="entry name" value="5,10-METHYLENETETRAHYDROMETHANOPTERIN REDUCTASE"/>
    <property type="match status" value="1"/>
</dbReference>
<evidence type="ECO:0000259" key="2">
    <source>
        <dbReference type="Pfam" id="PF00296"/>
    </source>
</evidence>
<evidence type="ECO:0000313" key="3">
    <source>
        <dbReference type="EMBL" id="SUZ57627.1"/>
    </source>
</evidence>
<dbReference type="AlphaFoldDB" id="A0A381NSY4"/>
<dbReference type="InterPro" id="IPR011251">
    <property type="entry name" value="Luciferase-like_dom"/>
</dbReference>
<dbReference type="Pfam" id="PF00296">
    <property type="entry name" value="Bac_luciferase"/>
    <property type="match status" value="1"/>
</dbReference>
<dbReference type="InterPro" id="IPR036661">
    <property type="entry name" value="Luciferase-like_sf"/>
</dbReference>
<dbReference type="EMBL" id="UINC01000568">
    <property type="protein sequence ID" value="SUZ57627.1"/>
    <property type="molecule type" value="Genomic_DNA"/>
</dbReference>
<proteinExistence type="predicted"/>
<dbReference type="InterPro" id="IPR050564">
    <property type="entry name" value="F420-G6PD/mer"/>
</dbReference>
<dbReference type="SUPFAM" id="SSF51679">
    <property type="entry name" value="Bacterial luciferase-like"/>
    <property type="match status" value="1"/>
</dbReference>
<sequence>MTVMRTAIQLTAESGAWPDLVTYVTEAERLGVDHCWVAEAWGGDAATPIAALAQHTDRMTFGSGVFQVGARSAANTAMTALTLQRITDGRFSLGLGASGPQVIEGLHGVPFARPLTRMRETIEVVRMAEAGEKLILDGAQVRLPLPGGEGKALRLSLLPGDIPLAVYIASLSPRMLALTGEVADGWLGTSFVPEGAQSSMDALAEGAARSGRTLADLDLCQGAEVAFARDDDDLAEMVAARKPGLAFSLGGMGSADTNFYNAAYARQGFAKEAAESQALWLAGRRDAAAASIPDAMVLATTLIGNESQVADRLALWRDVGISHIRLYPAGDTLDERLATLGRALDLIRGLEASQPADGP</sequence>
<organism evidence="3">
    <name type="scientific">marine metagenome</name>
    <dbReference type="NCBI Taxonomy" id="408172"/>
    <lineage>
        <taxon>unclassified sequences</taxon>
        <taxon>metagenomes</taxon>
        <taxon>ecological metagenomes</taxon>
    </lineage>
</organism>
<dbReference type="Gene3D" id="3.20.20.30">
    <property type="entry name" value="Luciferase-like domain"/>
    <property type="match status" value="1"/>
</dbReference>
<dbReference type="CDD" id="cd01097">
    <property type="entry name" value="Tetrahydromethanopterin_reductase"/>
    <property type="match status" value="1"/>
</dbReference>
<evidence type="ECO:0000256" key="1">
    <source>
        <dbReference type="ARBA" id="ARBA00023002"/>
    </source>
</evidence>
<keyword evidence="1" id="KW-0560">Oxidoreductase</keyword>
<gene>
    <name evidence="3" type="ORF">METZ01_LOCUS10481</name>
</gene>
<accession>A0A381NSY4</accession>
<reference evidence="3" key="1">
    <citation type="submission" date="2018-05" db="EMBL/GenBank/DDBJ databases">
        <authorList>
            <person name="Lanie J.A."/>
            <person name="Ng W.-L."/>
            <person name="Kazmierczak K.M."/>
            <person name="Andrzejewski T.M."/>
            <person name="Davidsen T.M."/>
            <person name="Wayne K.J."/>
            <person name="Tettelin H."/>
            <person name="Glass J.I."/>
            <person name="Rusch D."/>
            <person name="Podicherti R."/>
            <person name="Tsui H.-C.T."/>
            <person name="Winkler M.E."/>
        </authorList>
    </citation>
    <scope>NUCLEOTIDE SEQUENCE</scope>
</reference>
<dbReference type="GO" id="GO:0016705">
    <property type="term" value="F:oxidoreductase activity, acting on paired donors, with incorporation or reduction of molecular oxygen"/>
    <property type="evidence" value="ECO:0007669"/>
    <property type="project" value="InterPro"/>
</dbReference>